<dbReference type="Gene3D" id="1.25.40.10">
    <property type="entry name" value="Tetratricopeptide repeat domain"/>
    <property type="match status" value="1"/>
</dbReference>
<reference evidence="22 23" key="1">
    <citation type="journal article" date="2013" name="Int. J. Syst. Evol. Microbiol.">
        <title>Kordia antarctica sp. nov., isolated from Antarctic seawater.</title>
        <authorList>
            <person name="Baek K."/>
            <person name="Choi A."/>
            <person name="Kang I."/>
            <person name="Lee K."/>
            <person name="Cho J.C."/>
        </authorList>
    </citation>
    <scope>NUCLEOTIDE SEQUENCE [LARGE SCALE GENOMIC DNA]</scope>
    <source>
        <strain evidence="22 23">IMCC3317</strain>
    </source>
</reference>
<keyword evidence="13" id="KW-0067">ATP-binding</keyword>
<evidence type="ECO:0000256" key="17">
    <source>
        <dbReference type="ARBA" id="ARBA00024827"/>
    </source>
</evidence>
<dbReference type="GO" id="GO:0005524">
    <property type="term" value="F:ATP binding"/>
    <property type="evidence" value="ECO:0007669"/>
    <property type="project" value="UniProtKB-KW"/>
</dbReference>
<evidence type="ECO:0000256" key="12">
    <source>
        <dbReference type="ARBA" id="ARBA00022777"/>
    </source>
</evidence>
<organism evidence="22 23">
    <name type="scientific">Kordia antarctica</name>
    <dbReference type="NCBI Taxonomy" id="1218801"/>
    <lineage>
        <taxon>Bacteria</taxon>
        <taxon>Pseudomonadati</taxon>
        <taxon>Bacteroidota</taxon>
        <taxon>Flavobacteriia</taxon>
        <taxon>Flavobacteriales</taxon>
        <taxon>Flavobacteriaceae</taxon>
        <taxon>Kordia</taxon>
    </lineage>
</organism>
<dbReference type="AlphaFoldDB" id="A0A7L4ZH27"/>
<dbReference type="SMART" id="SM00387">
    <property type="entry name" value="HATPase_c"/>
    <property type="match status" value="1"/>
</dbReference>
<evidence type="ECO:0000256" key="13">
    <source>
        <dbReference type="ARBA" id="ARBA00022840"/>
    </source>
</evidence>
<dbReference type="InterPro" id="IPR019734">
    <property type="entry name" value="TPR_rpt"/>
</dbReference>
<evidence type="ECO:0000256" key="6">
    <source>
        <dbReference type="ARBA" id="ARBA00022485"/>
    </source>
</evidence>
<dbReference type="GO" id="GO:0046983">
    <property type="term" value="F:protein dimerization activity"/>
    <property type="evidence" value="ECO:0007669"/>
    <property type="project" value="InterPro"/>
</dbReference>
<evidence type="ECO:0000256" key="7">
    <source>
        <dbReference type="ARBA" id="ARBA00022490"/>
    </source>
</evidence>
<gene>
    <name evidence="22" type="primary">nreB_2</name>
    <name evidence="22" type="ORF">IMCC3317_05500</name>
</gene>
<evidence type="ECO:0000256" key="9">
    <source>
        <dbReference type="ARBA" id="ARBA00022679"/>
    </source>
</evidence>
<dbReference type="RefSeq" id="WP_160127961.1">
    <property type="nucleotide sequence ID" value="NZ_CP019288.1"/>
</dbReference>
<dbReference type="Gene3D" id="1.20.5.1930">
    <property type="match status" value="1"/>
</dbReference>
<dbReference type="GO" id="GO:0005737">
    <property type="term" value="C:cytoplasm"/>
    <property type="evidence" value="ECO:0007669"/>
    <property type="project" value="UniProtKB-SubCell"/>
</dbReference>
<dbReference type="Pfam" id="PF07730">
    <property type="entry name" value="HisKA_3"/>
    <property type="match status" value="1"/>
</dbReference>
<evidence type="ECO:0000256" key="20">
    <source>
        <dbReference type="SAM" id="Phobius"/>
    </source>
</evidence>
<keyword evidence="8" id="KW-0597">Phosphoprotein</keyword>
<dbReference type="EC" id="2.7.13.3" evidence="4"/>
<dbReference type="CDD" id="cd22249">
    <property type="entry name" value="UDM1_RNF168_RNF169-like"/>
    <property type="match status" value="1"/>
</dbReference>
<keyword evidence="9 22" id="KW-0808">Transferase</keyword>
<dbReference type="CDD" id="cd16917">
    <property type="entry name" value="HATPase_UhpB-NarQ-NarX-like"/>
    <property type="match status" value="1"/>
</dbReference>
<dbReference type="GO" id="GO:0000155">
    <property type="term" value="F:phosphorelay sensor kinase activity"/>
    <property type="evidence" value="ECO:0007669"/>
    <property type="project" value="InterPro"/>
</dbReference>
<proteinExistence type="predicted"/>
<evidence type="ECO:0000256" key="10">
    <source>
        <dbReference type="ARBA" id="ARBA00022723"/>
    </source>
</evidence>
<feature type="transmembrane region" description="Helical" evidence="20">
    <location>
        <begin position="410"/>
        <end position="430"/>
    </location>
</feature>
<protein>
    <recommendedName>
        <fullName evidence="5">Oxygen sensor histidine kinase NreB</fullName>
        <ecNumber evidence="4">2.7.13.3</ecNumber>
    </recommendedName>
    <alternativeName>
        <fullName evidence="18">Nitrogen regulation protein B</fullName>
    </alternativeName>
</protein>
<dbReference type="GO" id="GO:0016020">
    <property type="term" value="C:membrane"/>
    <property type="evidence" value="ECO:0007669"/>
    <property type="project" value="InterPro"/>
</dbReference>
<keyword evidence="23" id="KW-1185">Reference proteome</keyword>
<feature type="repeat" description="TPR" evidence="19">
    <location>
        <begin position="229"/>
        <end position="262"/>
    </location>
</feature>
<evidence type="ECO:0000259" key="21">
    <source>
        <dbReference type="PROSITE" id="PS50109"/>
    </source>
</evidence>
<comment type="subcellular location">
    <subcellularLocation>
        <location evidence="3">Cytoplasm</location>
    </subcellularLocation>
</comment>
<evidence type="ECO:0000256" key="1">
    <source>
        <dbReference type="ARBA" id="ARBA00000085"/>
    </source>
</evidence>
<dbReference type="GO" id="GO:0051539">
    <property type="term" value="F:4 iron, 4 sulfur cluster binding"/>
    <property type="evidence" value="ECO:0007669"/>
    <property type="project" value="UniProtKB-KW"/>
</dbReference>
<dbReference type="PROSITE" id="PS50005">
    <property type="entry name" value="TPR"/>
    <property type="match status" value="1"/>
</dbReference>
<sequence>MNLLNKCSVIIIIFFTQVCISQDTDYSEIQLLIDKSRNRNIDIKERKEAIQNAYELVLNKSNDSSKSKYLHSISKTYLSLRDSINFKKTYKLGLSIAEKVNDSSSIANHYWNLGIYYIRNDQKDSAFFFYNSSKKIFEKITPNDINVGLLLNNMARIQKDMKNYTGSEVTTAKAIEIFKPLKDYNQLYNCYNNLGIIYNNLEGFDRAIEYHNLALDYSKKINKKSTKEAITLNNLGIVYRNLNNHEIAINKYQEALSHDSLFFKNPKLYATLTDNLAYSKFKLNDTTELPNLFYRALKIRDSLEIPVGIVINKIHLSEYYLSQKDTVKSFDFSSEAMDLAKKIKSYDHLLDVYKLLAKIKPKEDTYYLNSYIHLNDSLIKQDRLIRNKFTLIEFETEEVKTKNKRLSNQITWVVGISTALIFFGFLIYIINQQRTRNKELEMERQQQRANEEIYNLMIGQQDQIEEGRKREKERISLELHDGILGRLFGTRLSLGSLNAKDDTSSKKSREQYINELQSIEEEVRNISHELGADNFNSTTSYNTMIANLLEEQSKITNFKYQIEDDNRIVWTDIPGHIKINIYRIIQESIHNINKYAQAENVILDFKKNDEHIILTVKDDGVGFDQEKKSNGIGLKNMKSRVDLLYGQFIINSIPGKGTSISVDVPMTKNLT</sequence>
<dbReference type="Gene3D" id="3.30.565.10">
    <property type="entry name" value="Histidine kinase-like ATPase, C-terminal domain"/>
    <property type="match status" value="1"/>
</dbReference>
<dbReference type="OrthoDB" id="977000at2"/>
<dbReference type="Proteomes" id="UP000464657">
    <property type="component" value="Chromosome"/>
</dbReference>
<keyword evidence="20" id="KW-1133">Transmembrane helix</keyword>
<dbReference type="SUPFAM" id="SSF48452">
    <property type="entry name" value="TPR-like"/>
    <property type="match status" value="2"/>
</dbReference>
<dbReference type="PANTHER" id="PTHR24421">
    <property type="entry name" value="NITRATE/NITRITE SENSOR PROTEIN NARX-RELATED"/>
    <property type="match status" value="1"/>
</dbReference>
<dbReference type="InterPro" id="IPR004358">
    <property type="entry name" value="Sig_transdc_His_kin-like_C"/>
</dbReference>
<name>A0A7L4ZH27_9FLAO</name>
<keyword evidence="16" id="KW-0411">Iron-sulfur</keyword>
<dbReference type="Pfam" id="PF02518">
    <property type="entry name" value="HATPase_c"/>
    <property type="match status" value="1"/>
</dbReference>
<evidence type="ECO:0000256" key="19">
    <source>
        <dbReference type="PROSITE-ProRule" id="PRU00339"/>
    </source>
</evidence>
<keyword evidence="15" id="KW-0902">Two-component regulatory system</keyword>
<dbReference type="InterPro" id="IPR050482">
    <property type="entry name" value="Sensor_HK_TwoCompSys"/>
</dbReference>
<keyword evidence="7" id="KW-0963">Cytoplasm</keyword>
<evidence type="ECO:0000256" key="11">
    <source>
        <dbReference type="ARBA" id="ARBA00022741"/>
    </source>
</evidence>
<dbReference type="InterPro" id="IPR011990">
    <property type="entry name" value="TPR-like_helical_dom_sf"/>
</dbReference>
<dbReference type="PANTHER" id="PTHR24421:SF10">
    <property type="entry name" value="NITRATE_NITRITE SENSOR PROTEIN NARQ"/>
    <property type="match status" value="1"/>
</dbReference>
<evidence type="ECO:0000256" key="14">
    <source>
        <dbReference type="ARBA" id="ARBA00023004"/>
    </source>
</evidence>
<keyword evidence="12 22" id="KW-0418">Kinase</keyword>
<accession>A0A7L4ZH27</accession>
<feature type="domain" description="Histidine kinase" evidence="21">
    <location>
        <begin position="581"/>
        <end position="668"/>
    </location>
</feature>
<keyword evidence="20" id="KW-0472">Membrane</keyword>
<keyword evidence="19" id="KW-0802">TPR repeat</keyword>
<dbReference type="InterPro" id="IPR005467">
    <property type="entry name" value="His_kinase_dom"/>
</dbReference>
<dbReference type="EMBL" id="CP019288">
    <property type="protein sequence ID" value="QHI35204.1"/>
    <property type="molecule type" value="Genomic_DNA"/>
</dbReference>
<evidence type="ECO:0000256" key="4">
    <source>
        <dbReference type="ARBA" id="ARBA00012438"/>
    </source>
</evidence>
<evidence type="ECO:0000256" key="3">
    <source>
        <dbReference type="ARBA" id="ARBA00004496"/>
    </source>
</evidence>
<evidence type="ECO:0000256" key="18">
    <source>
        <dbReference type="ARBA" id="ARBA00030800"/>
    </source>
</evidence>
<dbReference type="PRINTS" id="PR00344">
    <property type="entry name" value="BCTRLSENSOR"/>
</dbReference>
<evidence type="ECO:0000256" key="2">
    <source>
        <dbReference type="ARBA" id="ARBA00001966"/>
    </source>
</evidence>
<keyword evidence="6" id="KW-0004">4Fe-4S</keyword>
<comment type="function">
    <text evidence="17">Member of the two-component regulatory system NreB/NreC involved in the control of dissimilatory nitrate/nitrite reduction in response to oxygen. NreB functions as a direct oxygen sensor histidine kinase which is autophosphorylated, in the absence of oxygen, probably at the conserved histidine residue, and transfers its phosphate group probably to a conserved aspartate residue of NreC. NreB/NreC activates the expression of the nitrate (narGHJI) and nitrite (nir) reductase operons, as well as the putative nitrate transporter gene narT.</text>
</comment>
<evidence type="ECO:0000256" key="15">
    <source>
        <dbReference type="ARBA" id="ARBA00023012"/>
    </source>
</evidence>
<evidence type="ECO:0000313" key="23">
    <source>
        <dbReference type="Proteomes" id="UP000464657"/>
    </source>
</evidence>
<comment type="cofactor">
    <cofactor evidence="2">
        <name>[4Fe-4S] cluster</name>
        <dbReference type="ChEBI" id="CHEBI:49883"/>
    </cofactor>
</comment>
<keyword evidence="11" id="KW-0547">Nucleotide-binding</keyword>
<dbReference type="KEGG" id="kan:IMCC3317_05500"/>
<keyword evidence="20" id="KW-0812">Transmembrane</keyword>
<dbReference type="SUPFAM" id="SSF55874">
    <property type="entry name" value="ATPase domain of HSP90 chaperone/DNA topoisomerase II/histidine kinase"/>
    <property type="match status" value="1"/>
</dbReference>
<dbReference type="InterPro" id="IPR036890">
    <property type="entry name" value="HATPase_C_sf"/>
</dbReference>
<comment type="catalytic activity">
    <reaction evidence="1">
        <text>ATP + protein L-histidine = ADP + protein N-phospho-L-histidine.</text>
        <dbReference type="EC" id="2.7.13.3"/>
    </reaction>
</comment>
<dbReference type="InterPro" id="IPR011712">
    <property type="entry name" value="Sig_transdc_His_kin_sub3_dim/P"/>
</dbReference>
<evidence type="ECO:0000256" key="5">
    <source>
        <dbReference type="ARBA" id="ARBA00017322"/>
    </source>
</evidence>
<dbReference type="PROSITE" id="PS50109">
    <property type="entry name" value="HIS_KIN"/>
    <property type="match status" value="1"/>
</dbReference>
<dbReference type="SMART" id="SM00028">
    <property type="entry name" value="TPR"/>
    <property type="match status" value="4"/>
</dbReference>
<evidence type="ECO:0000313" key="22">
    <source>
        <dbReference type="EMBL" id="QHI35204.1"/>
    </source>
</evidence>
<evidence type="ECO:0000256" key="16">
    <source>
        <dbReference type="ARBA" id="ARBA00023014"/>
    </source>
</evidence>
<dbReference type="InterPro" id="IPR003594">
    <property type="entry name" value="HATPase_dom"/>
</dbReference>
<evidence type="ECO:0000256" key="8">
    <source>
        <dbReference type="ARBA" id="ARBA00022553"/>
    </source>
</evidence>
<keyword evidence="10" id="KW-0479">Metal-binding</keyword>
<keyword evidence="14" id="KW-0408">Iron</keyword>
<dbReference type="Pfam" id="PF13424">
    <property type="entry name" value="TPR_12"/>
    <property type="match status" value="1"/>
</dbReference>
<dbReference type="GO" id="GO:0046872">
    <property type="term" value="F:metal ion binding"/>
    <property type="evidence" value="ECO:0007669"/>
    <property type="project" value="UniProtKB-KW"/>
</dbReference>